<organism evidence="2 3">
    <name type="scientific">Halorientalis brevis</name>
    <dbReference type="NCBI Taxonomy" id="1126241"/>
    <lineage>
        <taxon>Archaea</taxon>
        <taxon>Methanobacteriati</taxon>
        <taxon>Methanobacteriota</taxon>
        <taxon>Stenosarchaea group</taxon>
        <taxon>Halobacteria</taxon>
        <taxon>Halobacteriales</taxon>
        <taxon>Haloarculaceae</taxon>
        <taxon>Halorientalis</taxon>
    </lineage>
</organism>
<evidence type="ECO:0008006" key="4">
    <source>
        <dbReference type="Google" id="ProtNLM"/>
    </source>
</evidence>
<gene>
    <name evidence="2" type="ORF">ACFR9U_05775</name>
</gene>
<dbReference type="RefSeq" id="WP_247379633.1">
    <property type="nucleotide sequence ID" value="NZ_JALLGV010000007.1"/>
</dbReference>
<feature type="compositionally biased region" description="Low complexity" evidence="1">
    <location>
        <begin position="49"/>
        <end position="59"/>
    </location>
</feature>
<comment type="caution">
    <text evidence="2">The sequence shown here is derived from an EMBL/GenBank/DDBJ whole genome shotgun (WGS) entry which is preliminary data.</text>
</comment>
<reference evidence="2 3" key="1">
    <citation type="journal article" date="2019" name="Int. J. Syst. Evol. Microbiol.">
        <title>The Global Catalogue of Microorganisms (GCM) 10K type strain sequencing project: providing services to taxonomists for standard genome sequencing and annotation.</title>
        <authorList>
            <consortium name="The Broad Institute Genomics Platform"/>
            <consortium name="The Broad Institute Genome Sequencing Center for Infectious Disease"/>
            <person name="Wu L."/>
            <person name="Ma J."/>
        </authorList>
    </citation>
    <scope>NUCLEOTIDE SEQUENCE [LARGE SCALE GENOMIC DNA]</scope>
    <source>
        <strain evidence="2 3">CGMCC 1.12125</strain>
    </source>
</reference>
<dbReference type="EMBL" id="JBHUDJ010000002">
    <property type="protein sequence ID" value="MFD1586481.1"/>
    <property type="molecule type" value="Genomic_DNA"/>
</dbReference>
<proteinExistence type="predicted"/>
<feature type="region of interest" description="Disordered" evidence="1">
    <location>
        <begin position="23"/>
        <end position="73"/>
    </location>
</feature>
<keyword evidence="3" id="KW-1185">Reference proteome</keyword>
<dbReference type="Proteomes" id="UP001597119">
    <property type="component" value="Unassembled WGS sequence"/>
</dbReference>
<feature type="compositionally biased region" description="Polar residues" evidence="1">
    <location>
        <begin position="29"/>
        <end position="48"/>
    </location>
</feature>
<accession>A0ABD6C854</accession>
<evidence type="ECO:0000313" key="3">
    <source>
        <dbReference type="Proteomes" id="UP001597119"/>
    </source>
</evidence>
<evidence type="ECO:0000313" key="2">
    <source>
        <dbReference type="EMBL" id="MFD1586481.1"/>
    </source>
</evidence>
<protein>
    <recommendedName>
        <fullName evidence="4">DUF4157 domain-containing protein</fullName>
    </recommendedName>
</protein>
<evidence type="ECO:0000256" key="1">
    <source>
        <dbReference type="SAM" id="MobiDB-lite"/>
    </source>
</evidence>
<dbReference type="PROSITE" id="PS51257">
    <property type="entry name" value="PROKAR_LIPOPROTEIN"/>
    <property type="match status" value="1"/>
</dbReference>
<dbReference type="AlphaFoldDB" id="A0ABD6C854"/>
<sequence length="416" mass="45135">MSARLPLLLVVLVVLAGCNAPGAPAVDTDQPTVSESPAANVSQPTTGPSSNASTANSSTIPVEGGRLAADPDRTFRRVTRQLGVDARPPERITIVDPSEAPTSVDPPHFLQVLGMDANASRPGLAGQTIGEDWIRVNRTVATRPRMEGVLAHEYVHVVQNQQGVTGQLFASGVWESVPPFSVERPLLVSAVKEGAATYVATQYQRNYTEMRLQATRYGRSYRQQETAAGRYFMAPYWFGYRYVADRLADDETLDAIYDRPPRTSEALLHRYAPGAEPPVNLSVTVEPGAWRADKRGRVGELGTRLALAATLNTSRAVAGADGWGNDELVIFERNETRGYVWVTRWDDAANETEFRTALTAALDRQGTRTDAGWRDGTTAFRVRQGDDRTTVVVAGPSAFVRTASASVGQQVVVRGP</sequence>
<name>A0ABD6C854_9EURY</name>